<gene>
    <name evidence="1" type="ORF">MAE02_06130</name>
</gene>
<dbReference type="EMBL" id="BJYU01000004">
    <property type="protein sequence ID" value="GEO12917.1"/>
    <property type="molecule type" value="Genomic_DNA"/>
</dbReference>
<organism evidence="1 2">
    <name type="scientific">Microvirga aerophila</name>
    <dbReference type="NCBI Taxonomy" id="670291"/>
    <lineage>
        <taxon>Bacteria</taxon>
        <taxon>Pseudomonadati</taxon>
        <taxon>Pseudomonadota</taxon>
        <taxon>Alphaproteobacteria</taxon>
        <taxon>Hyphomicrobiales</taxon>
        <taxon>Methylobacteriaceae</taxon>
        <taxon>Microvirga</taxon>
    </lineage>
</organism>
<protein>
    <submittedName>
        <fullName evidence="1">Uncharacterized protein</fullName>
    </submittedName>
</protein>
<dbReference type="Proteomes" id="UP000321085">
    <property type="component" value="Unassembled WGS sequence"/>
</dbReference>
<reference evidence="1 2" key="1">
    <citation type="submission" date="2019-07" db="EMBL/GenBank/DDBJ databases">
        <title>Whole genome shotgun sequence of Microvirga aerophila NBRC 106136.</title>
        <authorList>
            <person name="Hosoyama A."/>
            <person name="Uohara A."/>
            <person name="Ohji S."/>
            <person name="Ichikawa N."/>
        </authorList>
    </citation>
    <scope>NUCLEOTIDE SEQUENCE [LARGE SCALE GENOMIC DNA]</scope>
    <source>
        <strain evidence="1 2">NBRC 106136</strain>
    </source>
</reference>
<evidence type="ECO:0000313" key="1">
    <source>
        <dbReference type="EMBL" id="GEO12917.1"/>
    </source>
</evidence>
<dbReference type="RefSeq" id="WP_114185177.1">
    <property type="nucleotide sequence ID" value="NZ_BJYU01000004.1"/>
</dbReference>
<comment type="caution">
    <text evidence="1">The sequence shown here is derived from an EMBL/GenBank/DDBJ whole genome shotgun (WGS) entry which is preliminary data.</text>
</comment>
<accession>A0A512BM21</accession>
<keyword evidence="2" id="KW-1185">Reference proteome</keyword>
<dbReference type="AlphaFoldDB" id="A0A512BM21"/>
<proteinExistence type="predicted"/>
<evidence type="ECO:0000313" key="2">
    <source>
        <dbReference type="Proteomes" id="UP000321085"/>
    </source>
</evidence>
<name>A0A512BM21_9HYPH</name>
<sequence length="112" mass="12689">MLAGLVACLFFAYQPVHADEFDILTVYSEARPLNEEWQVCAASFVRRRLRSAETPDMLANEAFDRRHATEDRLRRFLVAEVGRESADGVMALLRDKYRSGLAAASRELRTPG</sequence>